<evidence type="ECO:0000256" key="28">
    <source>
        <dbReference type="PIRSR" id="PIRSR036511-1"/>
    </source>
</evidence>
<evidence type="ECO:0000256" key="29">
    <source>
        <dbReference type="SAM" id="MobiDB-lite"/>
    </source>
</evidence>
<comment type="cofactor">
    <cofactor evidence="1">
        <name>Mg(2+)</name>
        <dbReference type="ChEBI" id="CHEBI:18420"/>
    </cofactor>
</comment>
<comment type="subcellular location">
    <subcellularLocation>
        <location evidence="2">Cytoplasm</location>
        <location evidence="2">Cytosol</location>
    </subcellularLocation>
</comment>
<dbReference type="AlphaFoldDB" id="A0AAW1N9R8"/>
<dbReference type="CDD" id="cd06100">
    <property type="entry name" value="CCL_ACL-C"/>
    <property type="match status" value="1"/>
</dbReference>
<evidence type="ECO:0000256" key="22">
    <source>
        <dbReference type="ARBA" id="ARBA00054002"/>
    </source>
</evidence>
<dbReference type="PANTHER" id="PTHR23118:SF42">
    <property type="entry name" value="ATP-CITRATE SYNTHASE"/>
    <property type="match status" value="1"/>
</dbReference>
<evidence type="ECO:0000256" key="27">
    <source>
        <dbReference type="ARBA" id="ARBA00093367"/>
    </source>
</evidence>
<evidence type="ECO:0000256" key="6">
    <source>
        <dbReference type="ARBA" id="ARBA00012639"/>
    </source>
</evidence>
<comment type="similarity">
    <text evidence="3">In the C-terminal section; belongs to the succinate/malate CoA ligase alpha subunit family.</text>
</comment>
<evidence type="ECO:0000256" key="20">
    <source>
        <dbReference type="ARBA" id="ARBA00030982"/>
    </source>
</evidence>
<dbReference type="FunFam" id="1.10.580.10:FF:000009">
    <property type="entry name" value="ATP-citrate synthase"/>
    <property type="match status" value="1"/>
</dbReference>
<proteinExistence type="inferred from homology"/>
<evidence type="ECO:0000313" key="33">
    <source>
        <dbReference type="EMBL" id="KAK9754056.1"/>
    </source>
</evidence>
<keyword evidence="14" id="KW-0067">ATP-binding</keyword>
<keyword evidence="7" id="KW-0963">Cytoplasm</keyword>
<evidence type="ECO:0000256" key="3">
    <source>
        <dbReference type="ARBA" id="ARBA00005899"/>
    </source>
</evidence>
<dbReference type="SUPFAM" id="SSF51735">
    <property type="entry name" value="NAD(P)-binding Rossmann-fold domains"/>
    <property type="match status" value="1"/>
</dbReference>
<gene>
    <name evidence="33" type="ORF">QE152_g1492</name>
</gene>
<keyword evidence="34" id="KW-1185">Reference proteome</keyword>
<dbReference type="PROSITE" id="PS00399">
    <property type="entry name" value="SUCCINYL_COA_LIG_2"/>
    <property type="match status" value="1"/>
</dbReference>
<dbReference type="SUPFAM" id="SSF56059">
    <property type="entry name" value="Glutathione synthetase ATP-binding domain-like"/>
    <property type="match status" value="1"/>
</dbReference>
<keyword evidence="16" id="KW-0832">Ubl conjugation</keyword>
<dbReference type="PROSITE" id="PS01217">
    <property type="entry name" value="SUCCINYL_COA_LIG_3"/>
    <property type="match status" value="1"/>
</dbReference>
<evidence type="ECO:0000256" key="14">
    <source>
        <dbReference type="ARBA" id="ARBA00022840"/>
    </source>
</evidence>
<feature type="domain" description="ATP-citrate synthase citrate-binding" evidence="31">
    <location>
        <begin position="255"/>
        <end position="431"/>
    </location>
</feature>
<dbReference type="EMBL" id="JASPKY010000009">
    <property type="protein sequence ID" value="KAK9754056.1"/>
    <property type="molecule type" value="Genomic_DNA"/>
</dbReference>
<dbReference type="Pfam" id="PF00549">
    <property type="entry name" value="Ligase_CoA"/>
    <property type="match status" value="1"/>
</dbReference>
<evidence type="ECO:0000259" key="31">
    <source>
        <dbReference type="Pfam" id="PF16114"/>
    </source>
</evidence>
<evidence type="ECO:0000256" key="21">
    <source>
        <dbReference type="ARBA" id="ARBA00047593"/>
    </source>
</evidence>
<feature type="compositionally biased region" description="Polar residues" evidence="29">
    <location>
        <begin position="450"/>
        <end position="464"/>
    </location>
</feature>
<dbReference type="SUPFAM" id="SSF52210">
    <property type="entry name" value="Succinyl-CoA synthetase domains"/>
    <property type="match status" value="1"/>
</dbReference>
<dbReference type="Gene3D" id="1.10.580.10">
    <property type="entry name" value="Citrate Synthase, domain 1"/>
    <property type="match status" value="1"/>
</dbReference>
<comment type="subunit">
    <text evidence="5">Homotetramer.</text>
</comment>
<dbReference type="PANTHER" id="PTHR23118">
    <property type="entry name" value="ATP-CITRATE SYNTHASE"/>
    <property type="match status" value="1"/>
</dbReference>
<dbReference type="FunFam" id="3.40.50.261:FF:000004">
    <property type="entry name" value="ATP-citrate synthase subunit"/>
    <property type="match status" value="1"/>
</dbReference>
<dbReference type="Proteomes" id="UP001458880">
    <property type="component" value="Unassembled WGS sequence"/>
</dbReference>
<dbReference type="FunFam" id="3.40.50.261:FF:000003">
    <property type="entry name" value="ATP-citrate synthase subunit"/>
    <property type="match status" value="1"/>
</dbReference>
<evidence type="ECO:0000259" key="30">
    <source>
        <dbReference type="Pfam" id="PF00549"/>
    </source>
</evidence>
<evidence type="ECO:0000256" key="23">
    <source>
        <dbReference type="ARBA" id="ARBA00060724"/>
    </source>
</evidence>
<dbReference type="GO" id="GO:0006101">
    <property type="term" value="P:citrate metabolic process"/>
    <property type="evidence" value="ECO:0007669"/>
    <property type="project" value="InterPro"/>
</dbReference>
<dbReference type="GO" id="GO:0003878">
    <property type="term" value="F:ATP citrate synthase activity"/>
    <property type="evidence" value="ECO:0007669"/>
    <property type="project" value="UniProtKB-EC"/>
</dbReference>
<dbReference type="InterPro" id="IPR036291">
    <property type="entry name" value="NAD(P)-bd_dom_sf"/>
</dbReference>
<dbReference type="InterPro" id="IPR005811">
    <property type="entry name" value="SUCC_ACL_C"/>
</dbReference>
<keyword evidence="9" id="KW-0444">Lipid biosynthesis</keyword>
<dbReference type="InterPro" id="IPR017440">
    <property type="entry name" value="Cit_synth/succinyl-CoA_lig_AS"/>
</dbReference>
<evidence type="ECO:0000256" key="2">
    <source>
        <dbReference type="ARBA" id="ARBA00004514"/>
    </source>
</evidence>
<evidence type="ECO:0000256" key="1">
    <source>
        <dbReference type="ARBA" id="ARBA00001946"/>
    </source>
</evidence>
<keyword evidence="15" id="KW-0460">Magnesium</keyword>
<evidence type="ECO:0000256" key="9">
    <source>
        <dbReference type="ARBA" id="ARBA00022516"/>
    </source>
</evidence>
<sequence>MSAKAIREATGKELINRLLQADTAAVRCKLEATGKELINRLLQADTAAVRCKFASVNQDTKFSEIVETNPWLQTEKLVVKPDQLIKRRGKLGLIAVNKNLDEVKQWISDRMNKDQKIGSAVGKLRNFIIEPFIPHKPDEEMYICIYSHRHADTILFYHQGGVDVGDVDSKALKMDVPVGETLDSSKIDVLLKEVPAQKRSMLYVELYFTYLEINPLVVTDKEIYILDLAAKLDATAEFLCKPQWGDIEYPPPFGRDAYAEEAYIADLDAKSGASLKLTILNKKGRIWTMVAGGGASVIYSDTICDYGGASELANYGEYSGAPSEQQTYEYAKTILSLMCQEKHPEGKVLIVGGGIANFTNVASTFRGIITALREFQQRLIDNKISIFVRRAGPNYQEGLRRMREVGQTLGIPLYVFGPETHMTAICSMALGKKPIPKENAVSHETTTANFLLPSQSGSNNNLASEASEAPEPVKCTRHPADQGANLVELRIPEYMDEGDGSSKMPMFSNTTKSIVWGMQTRAVQSMLDFDFVCRRSEPSVVAIIYPFTGDHKQKYYWGHKEILIPVYKKMTDAMTKHPDADVLVNFASLRSAYQSTVETMDFPQIRTIAIIAEGIPENMTRKLIKLANEKRVSIIGPATVGGVKPGCFKIGNTGGMMDNILHSMLYRPGSVAYVSRSGGMSNELNNIVSKATDGVYEGVAIGGDRYPGTTFMDHIIRYQQDDKVKMIVLLGEVGGVEEYEVCQAIQQKIITKPLIAWCIGTCAGMFTSEVQFGHAGSCANSDKETAAAKNAALKAAGAFVPDSFDTLGDVIQSVYTNLVKQGVIVPLPEVPPPTVPMDYSWARELGLIRKPASFMTSICDERGQELLYAGMPISDVLNKNVGIGGVISLLWFQRCLPAYACKFFEMCLMVTADHGPAVSGAHNTIVCARAGKDLVSSLVSGLLTIGDRFGGALDGAAKQFSEAYDTGLHPAEFVNHMRNKGELIMGIGHRVKSINNPDQRVKIVKEFVVENFPATPLLLYALEVEKITTSKKPNLILNVDGVIACSFVDMLRHKKPNLILNVDGVIACSFVDMLRHSGSFTREEAQEYINIGAINSLFVLGRSREEAQEYINIGAINSLFVLGRSVGFIGHYMDQKRLKQGLYRHPWDDISYVLPEQYNN</sequence>
<dbReference type="InterPro" id="IPR016102">
    <property type="entry name" value="Succinyl-CoA_synth-like"/>
</dbReference>
<evidence type="ECO:0000256" key="8">
    <source>
        <dbReference type="ARBA" id="ARBA00022499"/>
    </source>
</evidence>
<evidence type="ECO:0000256" key="25">
    <source>
        <dbReference type="ARBA" id="ARBA00076189"/>
    </source>
</evidence>
<evidence type="ECO:0000256" key="11">
    <source>
        <dbReference type="ARBA" id="ARBA00022679"/>
    </source>
</evidence>
<dbReference type="InterPro" id="IPR033847">
    <property type="entry name" value="Citrt_syn/SCS-alpha_CS"/>
</dbReference>
<dbReference type="Pfam" id="PF00285">
    <property type="entry name" value="Citrate_synt"/>
    <property type="match status" value="1"/>
</dbReference>
<dbReference type="GO" id="GO:0006085">
    <property type="term" value="P:acetyl-CoA biosynthetic process"/>
    <property type="evidence" value="ECO:0007669"/>
    <property type="project" value="InterPro"/>
</dbReference>
<dbReference type="InterPro" id="IPR036969">
    <property type="entry name" value="Citrate_synthase_sf"/>
</dbReference>
<keyword evidence="12" id="KW-0479">Metal-binding</keyword>
<dbReference type="Gene3D" id="3.40.50.720">
    <property type="entry name" value="NAD(P)-binding Rossmann-like Domain"/>
    <property type="match status" value="1"/>
</dbReference>
<keyword evidence="8" id="KW-1017">Isopeptide bond</keyword>
<comment type="similarity">
    <text evidence="23">Belongs to the succinate/malate CoA ligase alpha subunit family.</text>
</comment>
<evidence type="ECO:0000256" key="7">
    <source>
        <dbReference type="ARBA" id="ARBA00022490"/>
    </source>
</evidence>
<keyword evidence="11" id="KW-0808">Transferase</keyword>
<protein>
    <recommendedName>
        <fullName evidence="6">ATP citrate synthase</fullName>
        <ecNumber evidence="6">2.3.3.8</ecNumber>
    </recommendedName>
    <alternativeName>
        <fullName evidence="19">ATP-citrate (pro-S-)-lyase</fullName>
    </alternativeName>
    <alternativeName>
        <fullName evidence="25">ATP-citrate (pro-S-)-lyase 1</fullName>
    </alternativeName>
    <alternativeName>
        <fullName evidence="20">Citrate cleavage enzyme</fullName>
    </alternativeName>
    <alternativeName>
        <fullName evidence="26">Citrate cleavage enzyme subunit 1</fullName>
    </alternativeName>
</protein>
<keyword evidence="13" id="KW-0547">Nucleotide-binding</keyword>
<dbReference type="Pfam" id="PF24948">
    <property type="entry name" value="Citrate_synth_N"/>
    <property type="match status" value="1"/>
</dbReference>
<keyword evidence="10" id="KW-0597">Phosphoprotein</keyword>
<feature type="active site" description="Tele-phosphohistidine intermediate" evidence="28">
    <location>
        <position position="774"/>
    </location>
</feature>
<dbReference type="InterPro" id="IPR016142">
    <property type="entry name" value="Citrate_synth-like_lrg_a-sub"/>
</dbReference>
<evidence type="ECO:0000313" key="34">
    <source>
        <dbReference type="Proteomes" id="UP001458880"/>
    </source>
</evidence>
<evidence type="ECO:0000256" key="26">
    <source>
        <dbReference type="ARBA" id="ARBA00083544"/>
    </source>
</evidence>
<feature type="region of interest" description="Disordered" evidence="29">
    <location>
        <begin position="450"/>
        <end position="478"/>
    </location>
</feature>
<evidence type="ECO:0000256" key="15">
    <source>
        <dbReference type="ARBA" id="ARBA00022842"/>
    </source>
</evidence>
<evidence type="ECO:0000256" key="13">
    <source>
        <dbReference type="ARBA" id="ARBA00022741"/>
    </source>
</evidence>
<dbReference type="Gene3D" id="3.30.470.110">
    <property type="match status" value="1"/>
</dbReference>
<comment type="catalytic activity">
    <reaction evidence="21">
        <text>oxaloacetate + acetyl-CoA + ADP + phosphate = citrate + ATP + CoA</text>
        <dbReference type="Rhea" id="RHEA:21160"/>
        <dbReference type="ChEBI" id="CHEBI:16452"/>
        <dbReference type="ChEBI" id="CHEBI:16947"/>
        <dbReference type="ChEBI" id="CHEBI:30616"/>
        <dbReference type="ChEBI" id="CHEBI:43474"/>
        <dbReference type="ChEBI" id="CHEBI:57287"/>
        <dbReference type="ChEBI" id="CHEBI:57288"/>
        <dbReference type="ChEBI" id="CHEBI:456216"/>
        <dbReference type="EC" id="2.3.3.8"/>
    </reaction>
</comment>
<evidence type="ECO:0000256" key="17">
    <source>
        <dbReference type="ARBA" id="ARBA00022990"/>
    </source>
</evidence>
<evidence type="ECO:0000256" key="5">
    <source>
        <dbReference type="ARBA" id="ARBA00011881"/>
    </source>
</evidence>
<keyword evidence="18" id="KW-0443">Lipid metabolism</keyword>
<dbReference type="PROSITE" id="PS01216">
    <property type="entry name" value="SUCCINYL_COA_LIG_1"/>
    <property type="match status" value="1"/>
</dbReference>
<comment type="similarity">
    <text evidence="4">In the N-terminal section; belongs to the succinate/malate CoA ligase beta subunit family.</text>
</comment>
<accession>A0AAW1N9R8</accession>
<comment type="caution">
    <text evidence="33">The sequence shown here is derived from an EMBL/GenBank/DDBJ whole genome shotgun (WGS) entry which is preliminary data.</text>
</comment>
<evidence type="ECO:0000256" key="19">
    <source>
        <dbReference type="ARBA" id="ARBA00030151"/>
    </source>
</evidence>
<dbReference type="GO" id="GO:0046872">
    <property type="term" value="F:metal ion binding"/>
    <property type="evidence" value="ECO:0007669"/>
    <property type="project" value="UniProtKB-KW"/>
</dbReference>
<dbReference type="GO" id="GO:0006633">
    <property type="term" value="P:fatty acid biosynthetic process"/>
    <property type="evidence" value="ECO:0007669"/>
    <property type="project" value="TreeGrafter"/>
</dbReference>
<dbReference type="FunFam" id="3.40.50.720:FF:000024">
    <property type="entry name" value="Probable ATP-citrate synthase"/>
    <property type="match status" value="1"/>
</dbReference>
<comment type="function">
    <text evidence="27">Catalyzes the cleavage of citrate into oxaloacetate and acetyl-CoA, the latter serving as common substrate in multiple biochemical reactions in protein, carbohydrate and lipid metabolism.</text>
</comment>
<evidence type="ECO:0000259" key="32">
    <source>
        <dbReference type="Pfam" id="PF24948"/>
    </source>
</evidence>
<dbReference type="GO" id="GO:0005524">
    <property type="term" value="F:ATP binding"/>
    <property type="evidence" value="ECO:0007669"/>
    <property type="project" value="UniProtKB-KW"/>
</dbReference>
<reference evidence="33 34" key="1">
    <citation type="journal article" date="2024" name="BMC Genomics">
        <title>De novo assembly and annotation of Popillia japonica's genome with initial clues to its potential as an invasive pest.</title>
        <authorList>
            <person name="Cucini C."/>
            <person name="Boschi S."/>
            <person name="Funari R."/>
            <person name="Cardaioli E."/>
            <person name="Iannotti N."/>
            <person name="Marturano G."/>
            <person name="Paoli F."/>
            <person name="Bruttini M."/>
            <person name="Carapelli A."/>
            <person name="Frati F."/>
            <person name="Nardi F."/>
        </authorList>
    </citation>
    <scope>NUCLEOTIDE SEQUENCE [LARGE SCALE GENOMIC DNA]</scope>
    <source>
        <strain evidence="33">DMR45628</strain>
    </source>
</reference>
<dbReference type="InterPro" id="IPR032263">
    <property type="entry name" value="Citrate-bd"/>
</dbReference>
<feature type="domain" description="ATP-citrate synthase/succinyl-CoA ligase C-terminal" evidence="30">
    <location>
        <begin position="674"/>
        <end position="798"/>
    </location>
</feature>
<dbReference type="GO" id="GO:0005829">
    <property type="term" value="C:cytosol"/>
    <property type="evidence" value="ECO:0007669"/>
    <property type="project" value="UniProtKB-SubCell"/>
</dbReference>
<evidence type="ECO:0000256" key="4">
    <source>
        <dbReference type="ARBA" id="ARBA00010719"/>
    </source>
</evidence>
<evidence type="ECO:0000256" key="10">
    <source>
        <dbReference type="ARBA" id="ARBA00022553"/>
    </source>
</evidence>
<dbReference type="Gene3D" id="1.10.230.10">
    <property type="entry name" value="Cytochrome P450-Terp, domain 2"/>
    <property type="match status" value="1"/>
</dbReference>
<comment type="subunit">
    <text evidence="24">Composed of two subunits.</text>
</comment>
<dbReference type="SUPFAM" id="SSF48256">
    <property type="entry name" value="Citrate synthase"/>
    <property type="match status" value="1"/>
</dbReference>
<dbReference type="InterPro" id="IPR017866">
    <property type="entry name" value="Succ-CoA_synthase_bsu_CS"/>
</dbReference>
<dbReference type="Gene3D" id="3.40.50.261">
    <property type="entry name" value="Succinyl-CoA synthetase domains"/>
    <property type="match status" value="2"/>
</dbReference>
<dbReference type="FunFam" id="1.10.230.10:FF:000005">
    <property type="entry name" value="ATP-citrate synthase subunit 1"/>
    <property type="match status" value="1"/>
</dbReference>
<evidence type="ECO:0000256" key="16">
    <source>
        <dbReference type="ARBA" id="ARBA00022843"/>
    </source>
</evidence>
<dbReference type="Pfam" id="PF16114">
    <property type="entry name" value="Citrate_bind"/>
    <property type="match status" value="1"/>
</dbReference>
<organism evidence="33 34">
    <name type="scientific">Popillia japonica</name>
    <name type="common">Japanese beetle</name>
    <dbReference type="NCBI Taxonomy" id="7064"/>
    <lineage>
        <taxon>Eukaryota</taxon>
        <taxon>Metazoa</taxon>
        <taxon>Ecdysozoa</taxon>
        <taxon>Arthropoda</taxon>
        <taxon>Hexapoda</taxon>
        <taxon>Insecta</taxon>
        <taxon>Pterygota</taxon>
        <taxon>Neoptera</taxon>
        <taxon>Endopterygota</taxon>
        <taxon>Coleoptera</taxon>
        <taxon>Polyphaga</taxon>
        <taxon>Scarabaeiformia</taxon>
        <taxon>Scarabaeidae</taxon>
        <taxon>Rutelinae</taxon>
        <taxon>Popillia</taxon>
    </lineage>
</organism>
<evidence type="ECO:0000256" key="18">
    <source>
        <dbReference type="ARBA" id="ARBA00023098"/>
    </source>
</evidence>
<dbReference type="PIRSF" id="PIRSF036511">
    <property type="entry name" value="ATP_citrt_syn"/>
    <property type="match status" value="1"/>
</dbReference>
<dbReference type="InterPro" id="IPR016143">
    <property type="entry name" value="Citrate_synth-like_sm_a-sub"/>
</dbReference>
<dbReference type="InterPro" id="IPR014608">
    <property type="entry name" value="ATP-citrate_synthase"/>
</dbReference>
<feature type="domain" description="ATP-citrate synthase ATP-grasp" evidence="32">
    <location>
        <begin position="30"/>
        <end position="244"/>
    </location>
</feature>
<keyword evidence="17" id="KW-0007">Acetylation</keyword>
<dbReference type="InterPro" id="IPR056749">
    <property type="entry name" value="Citrate_synth_N"/>
</dbReference>
<name>A0AAW1N9R8_POPJA</name>
<evidence type="ECO:0000256" key="24">
    <source>
        <dbReference type="ARBA" id="ARBA00062455"/>
    </source>
</evidence>
<dbReference type="EC" id="2.3.3.8" evidence="6"/>
<dbReference type="InterPro" id="IPR002020">
    <property type="entry name" value="Citrate_synthase"/>
</dbReference>
<comment type="function">
    <text evidence="22">Catalyzes the formation of cytosolic acetyl-CoA, which is mainly used for the biosynthesis of fatty acids and sterols.</text>
</comment>
<evidence type="ECO:0000256" key="12">
    <source>
        <dbReference type="ARBA" id="ARBA00022723"/>
    </source>
</evidence>